<name>A0ABU6U7J7_9FABA</name>
<organism evidence="2 3">
    <name type="scientific">Stylosanthes scabra</name>
    <dbReference type="NCBI Taxonomy" id="79078"/>
    <lineage>
        <taxon>Eukaryota</taxon>
        <taxon>Viridiplantae</taxon>
        <taxon>Streptophyta</taxon>
        <taxon>Embryophyta</taxon>
        <taxon>Tracheophyta</taxon>
        <taxon>Spermatophyta</taxon>
        <taxon>Magnoliopsida</taxon>
        <taxon>eudicotyledons</taxon>
        <taxon>Gunneridae</taxon>
        <taxon>Pentapetalae</taxon>
        <taxon>rosids</taxon>
        <taxon>fabids</taxon>
        <taxon>Fabales</taxon>
        <taxon>Fabaceae</taxon>
        <taxon>Papilionoideae</taxon>
        <taxon>50 kb inversion clade</taxon>
        <taxon>dalbergioids sensu lato</taxon>
        <taxon>Dalbergieae</taxon>
        <taxon>Pterocarpus clade</taxon>
        <taxon>Stylosanthes</taxon>
    </lineage>
</organism>
<evidence type="ECO:0000256" key="1">
    <source>
        <dbReference type="SAM" id="MobiDB-lite"/>
    </source>
</evidence>
<keyword evidence="3" id="KW-1185">Reference proteome</keyword>
<sequence>MQVMSSCVGCLSAPNGYLGINPIMVLSCQMSWTQSKAAMSQPETCSIDVPQSDRTDTWSVLDQSISREVTGSGLKPFPRKEPGSITVVPYQPDQTESESTVTSKNRDLDDDHYDSKTLMLSSATLLPYGTVLTVLRKRA</sequence>
<feature type="region of interest" description="Disordered" evidence="1">
    <location>
        <begin position="70"/>
        <end position="110"/>
    </location>
</feature>
<evidence type="ECO:0000313" key="2">
    <source>
        <dbReference type="EMBL" id="MED6157162.1"/>
    </source>
</evidence>
<reference evidence="2 3" key="1">
    <citation type="journal article" date="2023" name="Plants (Basel)">
        <title>Bridging the Gap: Combining Genomics and Transcriptomics Approaches to Understand Stylosanthes scabra, an Orphan Legume from the Brazilian Caatinga.</title>
        <authorList>
            <person name="Ferreira-Neto J.R.C."/>
            <person name="da Silva M.D."/>
            <person name="Binneck E."/>
            <person name="de Melo N.F."/>
            <person name="da Silva R.H."/>
            <person name="de Melo A.L.T.M."/>
            <person name="Pandolfi V."/>
            <person name="Bustamante F.O."/>
            <person name="Brasileiro-Vidal A.C."/>
            <person name="Benko-Iseppon A.M."/>
        </authorList>
    </citation>
    <scope>NUCLEOTIDE SEQUENCE [LARGE SCALE GENOMIC DNA]</scope>
    <source>
        <tissue evidence="2">Leaves</tissue>
    </source>
</reference>
<gene>
    <name evidence="2" type="ORF">PIB30_020829</name>
</gene>
<evidence type="ECO:0000313" key="3">
    <source>
        <dbReference type="Proteomes" id="UP001341840"/>
    </source>
</evidence>
<dbReference type="EMBL" id="JASCZI010120896">
    <property type="protein sequence ID" value="MED6157162.1"/>
    <property type="molecule type" value="Genomic_DNA"/>
</dbReference>
<proteinExistence type="predicted"/>
<dbReference type="Proteomes" id="UP001341840">
    <property type="component" value="Unassembled WGS sequence"/>
</dbReference>
<comment type="caution">
    <text evidence="2">The sequence shown here is derived from an EMBL/GenBank/DDBJ whole genome shotgun (WGS) entry which is preliminary data.</text>
</comment>
<feature type="compositionally biased region" description="Polar residues" evidence="1">
    <location>
        <begin position="92"/>
        <end position="103"/>
    </location>
</feature>
<accession>A0ABU6U7J7</accession>
<protein>
    <submittedName>
        <fullName evidence="2">Uncharacterized protein</fullName>
    </submittedName>
</protein>